<dbReference type="GO" id="GO:0006352">
    <property type="term" value="P:DNA-templated transcription initiation"/>
    <property type="evidence" value="ECO:0007669"/>
    <property type="project" value="InterPro"/>
</dbReference>
<sequence length="192" mass="21529">MPLIQPHPVLLRRAQAGDERAFAQLVEQYQAPLFSYILRIVNGDRALAEDLCQDVLLRVYQNLAGFSLRSSFTTWLFQVAKHRVYDEVRARDRRVRPTVDLDACPWLAGTTEPERQVEEMAAVWAAIAALPVDLKMALLLRDVVGLSYLEIADVLDVTLATVKWRIYRGREDVQAALGDVLPSRGTATPATA</sequence>
<evidence type="ECO:0008006" key="8">
    <source>
        <dbReference type="Google" id="ProtNLM"/>
    </source>
</evidence>
<keyword evidence="3" id="KW-0731">Sigma factor</keyword>
<dbReference type="SUPFAM" id="SSF88659">
    <property type="entry name" value="Sigma3 and sigma4 domains of RNA polymerase sigma factors"/>
    <property type="match status" value="1"/>
</dbReference>
<dbReference type="InterPro" id="IPR036388">
    <property type="entry name" value="WH-like_DNA-bd_sf"/>
</dbReference>
<gene>
    <name evidence="7" type="ORF">AVDCRST_MAG79-1126</name>
</gene>
<dbReference type="Gene3D" id="1.10.10.10">
    <property type="entry name" value="Winged helix-like DNA-binding domain superfamily/Winged helix DNA-binding domain"/>
    <property type="match status" value="1"/>
</dbReference>
<dbReference type="InterPro" id="IPR013249">
    <property type="entry name" value="RNA_pol_sigma70_r4_t2"/>
</dbReference>
<dbReference type="EMBL" id="CADCWC010000186">
    <property type="protein sequence ID" value="CAA9533453.1"/>
    <property type="molecule type" value="Genomic_DNA"/>
</dbReference>
<dbReference type="CDD" id="cd06171">
    <property type="entry name" value="Sigma70_r4"/>
    <property type="match status" value="1"/>
</dbReference>
<evidence type="ECO:0000256" key="3">
    <source>
        <dbReference type="ARBA" id="ARBA00023082"/>
    </source>
</evidence>
<keyword evidence="4" id="KW-0804">Transcription</keyword>
<dbReference type="PANTHER" id="PTHR43133">
    <property type="entry name" value="RNA POLYMERASE ECF-TYPE SIGMA FACTO"/>
    <property type="match status" value="1"/>
</dbReference>
<dbReference type="PANTHER" id="PTHR43133:SF53">
    <property type="entry name" value="ECF RNA POLYMERASE SIGMA-E FACTOR"/>
    <property type="match status" value="1"/>
</dbReference>
<dbReference type="NCBIfam" id="TIGR02937">
    <property type="entry name" value="sigma70-ECF"/>
    <property type="match status" value="1"/>
</dbReference>
<dbReference type="Pfam" id="PF08281">
    <property type="entry name" value="Sigma70_r4_2"/>
    <property type="match status" value="1"/>
</dbReference>
<reference evidence="7" key="1">
    <citation type="submission" date="2020-02" db="EMBL/GenBank/DDBJ databases">
        <authorList>
            <person name="Meier V. D."/>
        </authorList>
    </citation>
    <scope>NUCLEOTIDE SEQUENCE</scope>
    <source>
        <strain evidence="7">AVDCRST_MAG79</strain>
    </source>
</reference>
<evidence type="ECO:0000256" key="4">
    <source>
        <dbReference type="ARBA" id="ARBA00023163"/>
    </source>
</evidence>
<name>A0A6J4TVC6_9ACTN</name>
<dbReference type="InterPro" id="IPR039425">
    <property type="entry name" value="RNA_pol_sigma-70-like"/>
</dbReference>
<comment type="similarity">
    <text evidence="1">Belongs to the sigma-70 factor family. ECF subfamily.</text>
</comment>
<dbReference type="GO" id="GO:0016987">
    <property type="term" value="F:sigma factor activity"/>
    <property type="evidence" value="ECO:0007669"/>
    <property type="project" value="UniProtKB-KW"/>
</dbReference>
<dbReference type="InterPro" id="IPR007627">
    <property type="entry name" value="RNA_pol_sigma70_r2"/>
</dbReference>
<accession>A0A6J4TVC6</accession>
<dbReference type="InterPro" id="IPR013324">
    <property type="entry name" value="RNA_pol_sigma_r3/r4-like"/>
</dbReference>
<keyword evidence="2" id="KW-0805">Transcription regulation</keyword>
<protein>
    <recommendedName>
        <fullName evidence="8">RNA polymerase ECF-type sigma factor</fullName>
    </recommendedName>
</protein>
<dbReference type="SUPFAM" id="SSF88946">
    <property type="entry name" value="Sigma2 domain of RNA polymerase sigma factors"/>
    <property type="match status" value="1"/>
</dbReference>
<organism evidence="7">
    <name type="scientific">uncultured Thermoleophilia bacterium</name>
    <dbReference type="NCBI Taxonomy" id="1497501"/>
    <lineage>
        <taxon>Bacteria</taxon>
        <taxon>Bacillati</taxon>
        <taxon>Actinomycetota</taxon>
        <taxon>Thermoleophilia</taxon>
        <taxon>environmental samples</taxon>
    </lineage>
</organism>
<dbReference type="Pfam" id="PF04542">
    <property type="entry name" value="Sigma70_r2"/>
    <property type="match status" value="1"/>
</dbReference>
<evidence type="ECO:0000313" key="7">
    <source>
        <dbReference type="EMBL" id="CAA9533453.1"/>
    </source>
</evidence>
<evidence type="ECO:0000259" key="6">
    <source>
        <dbReference type="Pfam" id="PF08281"/>
    </source>
</evidence>
<dbReference type="AlphaFoldDB" id="A0A6J4TVC6"/>
<dbReference type="GO" id="GO:0003677">
    <property type="term" value="F:DNA binding"/>
    <property type="evidence" value="ECO:0007669"/>
    <property type="project" value="InterPro"/>
</dbReference>
<evidence type="ECO:0000256" key="2">
    <source>
        <dbReference type="ARBA" id="ARBA00023015"/>
    </source>
</evidence>
<evidence type="ECO:0000256" key="1">
    <source>
        <dbReference type="ARBA" id="ARBA00010641"/>
    </source>
</evidence>
<feature type="domain" description="RNA polymerase sigma-70 region 2" evidence="5">
    <location>
        <begin position="25"/>
        <end position="94"/>
    </location>
</feature>
<dbReference type="Gene3D" id="1.10.1740.10">
    <property type="match status" value="1"/>
</dbReference>
<proteinExistence type="inferred from homology"/>
<feature type="domain" description="RNA polymerase sigma factor 70 region 4 type 2" evidence="6">
    <location>
        <begin position="122"/>
        <end position="171"/>
    </location>
</feature>
<evidence type="ECO:0000259" key="5">
    <source>
        <dbReference type="Pfam" id="PF04542"/>
    </source>
</evidence>
<dbReference type="InterPro" id="IPR014284">
    <property type="entry name" value="RNA_pol_sigma-70_dom"/>
</dbReference>
<dbReference type="InterPro" id="IPR013325">
    <property type="entry name" value="RNA_pol_sigma_r2"/>
</dbReference>